<dbReference type="Gene3D" id="1.20.1250.20">
    <property type="entry name" value="MFS general substrate transporter like domains"/>
    <property type="match status" value="2"/>
</dbReference>
<keyword evidence="2" id="KW-1003">Cell membrane</keyword>
<dbReference type="AlphaFoldDB" id="A0A4R7BWL0"/>
<dbReference type="Pfam" id="PF07690">
    <property type="entry name" value="MFS_1"/>
    <property type="match status" value="1"/>
</dbReference>
<keyword evidence="4 6" id="KW-1133">Transmembrane helix</keyword>
<feature type="domain" description="Major facilitator superfamily (MFS) profile" evidence="7">
    <location>
        <begin position="3"/>
        <end position="391"/>
    </location>
</feature>
<feature type="transmembrane region" description="Helical" evidence="6">
    <location>
        <begin position="325"/>
        <end position="348"/>
    </location>
</feature>
<feature type="transmembrane region" description="Helical" evidence="6">
    <location>
        <begin position="239"/>
        <end position="257"/>
    </location>
</feature>
<keyword evidence="9" id="KW-1185">Reference proteome</keyword>
<feature type="transmembrane region" description="Helical" evidence="6">
    <location>
        <begin position="293"/>
        <end position="313"/>
    </location>
</feature>
<evidence type="ECO:0000256" key="6">
    <source>
        <dbReference type="SAM" id="Phobius"/>
    </source>
</evidence>
<comment type="caution">
    <text evidence="8">The sequence shown here is derived from an EMBL/GenBank/DDBJ whole genome shotgun (WGS) entry which is preliminary data.</text>
</comment>
<proteinExistence type="predicted"/>
<gene>
    <name evidence="8" type="ORF">EV668_2394</name>
</gene>
<feature type="transmembrane region" description="Helical" evidence="6">
    <location>
        <begin position="69"/>
        <end position="87"/>
    </location>
</feature>
<feature type="transmembrane region" description="Helical" evidence="6">
    <location>
        <begin position="36"/>
        <end position="57"/>
    </location>
</feature>
<evidence type="ECO:0000256" key="5">
    <source>
        <dbReference type="ARBA" id="ARBA00023136"/>
    </source>
</evidence>
<accession>A0A4R7BWL0</accession>
<dbReference type="OrthoDB" id="272777at2"/>
<evidence type="ECO:0000313" key="8">
    <source>
        <dbReference type="EMBL" id="TDR89562.1"/>
    </source>
</evidence>
<dbReference type="PANTHER" id="PTHR43124:SF3">
    <property type="entry name" value="CHLORAMPHENICOL EFFLUX PUMP RV0191"/>
    <property type="match status" value="1"/>
</dbReference>
<dbReference type="EMBL" id="SNZR01000013">
    <property type="protein sequence ID" value="TDR89562.1"/>
    <property type="molecule type" value="Genomic_DNA"/>
</dbReference>
<evidence type="ECO:0000256" key="4">
    <source>
        <dbReference type="ARBA" id="ARBA00022989"/>
    </source>
</evidence>
<evidence type="ECO:0000259" key="7">
    <source>
        <dbReference type="PROSITE" id="PS50850"/>
    </source>
</evidence>
<feature type="transmembrane region" description="Helical" evidence="6">
    <location>
        <begin position="269"/>
        <end position="287"/>
    </location>
</feature>
<dbReference type="GO" id="GO:0005886">
    <property type="term" value="C:plasma membrane"/>
    <property type="evidence" value="ECO:0007669"/>
    <property type="project" value="UniProtKB-SubCell"/>
</dbReference>
<organism evidence="8 9">
    <name type="scientific">Enterovirga rhinocerotis</name>
    <dbReference type="NCBI Taxonomy" id="1339210"/>
    <lineage>
        <taxon>Bacteria</taxon>
        <taxon>Pseudomonadati</taxon>
        <taxon>Pseudomonadota</taxon>
        <taxon>Alphaproteobacteria</taxon>
        <taxon>Hyphomicrobiales</taxon>
        <taxon>Methylobacteriaceae</taxon>
        <taxon>Enterovirga</taxon>
    </lineage>
</organism>
<feature type="transmembrane region" description="Helical" evidence="6">
    <location>
        <begin position="368"/>
        <end position="387"/>
    </location>
</feature>
<dbReference type="InterPro" id="IPR011701">
    <property type="entry name" value="MFS"/>
</dbReference>
<name>A0A4R7BWL0_9HYPH</name>
<feature type="transmembrane region" description="Helical" evidence="6">
    <location>
        <begin position="158"/>
        <end position="176"/>
    </location>
</feature>
<sequence>MTSFLVLLFAYTLSQFYRSFLAVVSADMTRDLRLDPAALGTLSAAWFFAFAFAQFPVGYALDRWGPRRMLALAMLAAVGGALWLALASGFTDAVIAMVLIGIGCSPIYMSSLYIVARTRPHQFAFLSSAILGIGSIGNLLGATPLVLAAERFGWRGSLMGIAALTLASAVSVWLLVRDPPPAERTGGDSLLGGLKTILSIRVIWLLVPLALVSYAVVIATRSVWIAPYLTSTFGLAPEPLGNAVLAMALAMSLGAIISGALERWIGAKTTTACGIAIGTCGFLALGLGYARDVWAAVAILTAIGFFGIMYAVLLEHARSFMPAALVGRGITFMNFAFIGGSGLVQWLSGRAVSGWIGEGMAAPEAYQRLFLAFGIALVAALAIYLFAPPRPARAIRPAPAP</sequence>
<protein>
    <submittedName>
        <fullName evidence="8">Nitrate/nitrite transporter NarK</fullName>
    </submittedName>
</protein>
<evidence type="ECO:0000256" key="3">
    <source>
        <dbReference type="ARBA" id="ARBA00022692"/>
    </source>
</evidence>
<feature type="transmembrane region" description="Helical" evidence="6">
    <location>
        <begin position="197"/>
        <end position="219"/>
    </location>
</feature>
<reference evidence="8 9" key="1">
    <citation type="submission" date="2019-03" db="EMBL/GenBank/DDBJ databases">
        <title>Genomic Encyclopedia of Type Strains, Phase IV (KMG-IV): sequencing the most valuable type-strain genomes for metagenomic binning, comparative biology and taxonomic classification.</title>
        <authorList>
            <person name="Goeker M."/>
        </authorList>
    </citation>
    <scope>NUCLEOTIDE SEQUENCE [LARGE SCALE GENOMIC DNA]</scope>
    <source>
        <strain evidence="8 9">DSM 25903</strain>
    </source>
</reference>
<evidence type="ECO:0000256" key="2">
    <source>
        <dbReference type="ARBA" id="ARBA00022475"/>
    </source>
</evidence>
<dbReference type="SUPFAM" id="SSF103473">
    <property type="entry name" value="MFS general substrate transporter"/>
    <property type="match status" value="1"/>
</dbReference>
<dbReference type="InterPro" id="IPR050189">
    <property type="entry name" value="MFS_Efflux_Transporters"/>
</dbReference>
<evidence type="ECO:0000256" key="1">
    <source>
        <dbReference type="ARBA" id="ARBA00004651"/>
    </source>
</evidence>
<dbReference type="GO" id="GO:0022857">
    <property type="term" value="F:transmembrane transporter activity"/>
    <property type="evidence" value="ECO:0007669"/>
    <property type="project" value="InterPro"/>
</dbReference>
<dbReference type="Proteomes" id="UP000295122">
    <property type="component" value="Unassembled WGS sequence"/>
</dbReference>
<keyword evidence="3 6" id="KW-0812">Transmembrane</keyword>
<dbReference type="RefSeq" id="WP_133770263.1">
    <property type="nucleotide sequence ID" value="NZ_SNZR01000013.1"/>
</dbReference>
<keyword evidence="5 6" id="KW-0472">Membrane</keyword>
<feature type="transmembrane region" description="Helical" evidence="6">
    <location>
        <begin position="123"/>
        <end position="146"/>
    </location>
</feature>
<evidence type="ECO:0000313" key="9">
    <source>
        <dbReference type="Proteomes" id="UP000295122"/>
    </source>
</evidence>
<feature type="transmembrane region" description="Helical" evidence="6">
    <location>
        <begin position="93"/>
        <end position="116"/>
    </location>
</feature>
<dbReference type="PROSITE" id="PS50850">
    <property type="entry name" value="MFS"/>
    <property type="match status" value="1"/>
</dbReference>
<dbReference type="InterPro" id="IPR020846">
    <property type="entry name" value="MFS_dom"/>
</dbReference>
<dbReference type="PANTHER" id="PTHR43124">
    <property type="entry name" value="PURINE EFFLUX PUMP PBUE"/>
    <property type="match status" value="1"/>
</dbReference>
<comment type="subcellular location">
    <subcellularLocation>
        <location evidence="1">Cell membrane</location>
        <topology evidence="1">Multi-pass membrane protein</topology>
    </subcellularLocation>
</comment>
<dbReference type="InterPro" id="IPR036259">
    <property type="entry name" value="MFS_trans_sf"/>
</dbReference>